<dbReference type="SUPFAM" id="SSF52540">
    <property type="entry name" value="P-loop containing nucleoside triphosphate hydrolases"/>
    <property type="match status" value="1"/>
</dbReference>
<dbReference type="CDD" id="cd18554">
    <property type="entry name" value="ABC_6TM_Sav1866_like"/>
    <property type="match status" value="1"/>
</dbReference>
<dbReference type="PROSITE" id="PS50929">
    <property type="entry name" value="ABC_TM1F"/>
    <property type="match status" value="1"/>
</dbReference>
<keyword evidence="7 8" id="KW-0472">Membrane</keyword>
<dbReference type="InterPro" id="IPR011527">
    <property type="entry name" value="ABC1_TM_dom"/>
</dbReference>
<dbReference type="GO" id="GO:0005886">
    <property type="term" value="C:plasma membrane"/>
    <property type="evidence" value="ECO:0007669"/>
    <property type="project" value="UniProtKB-SubCell"/>
</dbReference>
<comment type="similarity">
    <text evidence="2">Belongs to the ABC transporter superfamily.</text>
</comment>
<dbReference type="PANTHER" id="PTHR43394">
    <property type="entry name" value="ATP-DEPENDENT PERMEASE MDL1, MITOCHONDRIAL"/>
    <property type="match status" value="1"/>
</dbReference>
<evidence type="ECO:0000259" key="10">
    <source>
        <dbReference type="PROSITE" id="PS50929"/>
    </source>
</evidence>
<evidence type="ECO:0000256" key="7">
    <source>
        <dbReference type="ARBA" id="ARBA00023136"/>
    </source>
</evidence>
<dbReference type="PROSITE" id="PS00211">
    <property type="entry name" value="ABC_TRANSPORTER_1"/>
    <property type="match status" value="1"/>
</dbReference>
<dbReference type="InterPro" id="IPR027417">
    <property type="entry name" value="P-loop_NTPase"/>
</dbReference>
<feature type="domain" description="ABC transmembrane type-1" evidence="10">
    <location>
        <begin position="19"/>
        <end position="307"/>
    </location>
</feature>
<feature type="domain" description="ABC transporter" evidence="9">
    <location>
        <begin position="347"/>
        <end position="582"/>
    </location>
</feature>
<dbReference type="Pfam" id="PF00005">
    <property type="entry name" value="ABC_tran"/>
    <property type="match status" value="1"/>
</dbReference>
<dbReference type="InterPro" id="IPR039421">
    <property type="entry name" value="Type_1_exporter"/>
</dbReference>
<sequence length="597" mass="67834">MSSIRRYLHYVGPYKGKIFVTIGIGIVKFGIPLLMPLILKYVIDTLVTGTMPKEDKLNQLFWLMGAAFFLFTIVRAPVEYYRQYYAQWISSRVLFDIRNQLFSHLQKLSMRFYNNHKVGEIISRVVNDVEQTKSFIETGLMNIWLDLVTILITLSIMLFMDVKLTMIAIVVFPLYGFSIKYFYKRLRQLTRDRSQRLAELQGHLHERVNGISVTRSFALEEYEAKQFEKKNQRFLDKALEQTSWNAYTFSVVNSITDIAPLLVIGFAGYQVIQDALTIGTLMAFYAYLERLYTPLRRVVNSSTTLTQAIASMDRMFEFIDEKYDVVDRPGACTLPVNSETKRISGRVEFEQVTFAYNKGDEPVLHDVHLRIEPGETVALVGMSGGGKSSLISLIPRFWDVTHGRILIDGIDVRDVTQNSLREQIGIVMQDNILFSESARTNITMGNPDATEEEMLAAAKAANAHDFISELSEGYDTELGERGVKLSGGQKQRIAIARVFLKDPAILILDEATSALDLESEHMIQESLAHLAKGRTTIIVAHRLSTITHADKIVVLKDGRIVEMGRHEELLQQQGAYHTLWNVQDFGNVDQEAISMKA</sequence>
<keyword evidence="3 8" id="KW-0812">Transmembrane</keyword>
<proteinExistence type="inferred from homology"/>
<protein>
    <submittedName>
        <fullName evidence="11">ABC transporter ATP-binding protein</fullName>
    </submittedName>
</protein>
<dbReference type="SUPFAM" id="SSF90123">
    <property type="entry name" value="ABC transporter transmembrane region"/>
    <property type="match status" value="1"/>
</dbReference>
<dbReference type="GO" id="GO:0005524">
    <property type="term" value="F:ATP binding"/>
    <property type="evidence" value="ECO:0007669"/>
    <property type="project" value="UniProtKB-KW"/>
</dbReference>
<dbReference type="PROSITE" id="PS50893">
    <property type="entry name" value="ABC_TRANSPORTER_2"/>
    <property type="match status" value="1"/>
</dbReference>
<gene>
    <name evidence="11" type="ORF">EEL30_10050</name>
</gene>
<dbReference type="FunFam" id="3.40.50.300:FF:000218">
    <property type="entry name" value="Multidrug ABC transporter ATP-binding protein"/>
    <property type="match status" value="1"/>
</dbReference>
<evidence type="ECO:0000313" key="11">
    <source>
        <dbReference type="EMBL" id="QDX92635.1"/>
    </source>
</evidence>
<evidence type="ECO:0000256" key="5">
    <source>
        <dbReference type="ARBA" id="ARBA00022840"/>
    </source>
</evidence>
<feature type="transmembrane region" description="Helical" evidence="8">
    <location>
        <begin position="143"/>
        <end position="160"/>
    </location>
</feature>
<evidence type="ECO:0000256" key="8">
    <source>
        <dbReference type="SAM" id="Phobius"/>
    </source>
</evidence>
<dbReference type="InterPro" id="IPR036640">
    <property type="entry name" value="ABC1_TM_sf"/>
</dbReference>
<evidence type="ECO:0000256" key="4">
    <source>
        <dbReference type="ARBA" id="ARBA00022741"/>
    </source>
</evidence>
<dbReference type="OrthoDB" id="9770415at2"/>
<evidence type="ECO:0000259" key="9">
    <source>
        <dbReference type="PROSITE" id="PS50893"/>
    </source>
</evidence>
<evidence type="ECO:0000256" key="3">
    <source>
        <dbReference type="ARBA" id="ARBA00022692"/>
    </source>
</evidence>
<accession>A0A518V6L1</accession>
<evidence type="ECO:0000256" key="2">
    <source>
        <dbReference type="ARBA" id="ARBA00005417"/>
    </source>
</evidence>
<feature type="transmembrane region" description="Helical" evidence="8">
    <location>
        <begin position="20"/>
        <end position="39"/>
    </location>
</feature>
<keyword evidence="4" id="KW-0547">Nucleotide-binding</keyword>
<organism evidence="11 12">
    <name type="scientific">Brevibacillus laterosporus</name>
    <name type="common">Bacillus laterosporus</name>
    <dbReference type="NCBI Taxonomy" id="1465"/>
    <lineage>
        <taxon>Bacteria</taxon>
        <taxon>Bacillati</taxon>
        <taxon>Bacillota</taxon>
        <taxon>Bacilli</taxon>
        <taxon>Bacillales</taxon>
        <taxon>Paenibacillaceae</taxon>
        <taxon>Brevibacillus</taxon>
    </lineage>
</organism>
<keyword evidence="6 8" id="KW-1133">Transmembrane helix</keyword>
<evidence type="ECO:0000313" key="12">
    <source>
        <dbReference type="Proteomes" id="UP000319432"/>
    </source>
</evidence>
<dbReference type="GO" id="GO:0015421">
    <property type="term" value="F:ABC-type oligopeptide transporter activity"/>
    <property type="evidence" value="ECO:0007669"/>
    <property type="project" value="TreeGrafter"/>
</dbReference>
<dbReference type="Pfam" id="PF00664">
    <property type="entry name" value="ABC_membrane"/>
    <property type="match status" value="1"/>
</dbReference>
<dbReference type="Gene3D" id="3.40.50.300">
    <property type="entry name" value="P-loop containing nucleotide triphosphate hydrolases"/>
    <property type="match status" value="1"/>
</dbReference>
<evidence type="ECO:0000256" key="1">
    <source>
        <dbReference type="ARBA" id="ARBA00004651"/>
    </source>
</evidence>
<dbReference type="GO" id="GO:0016887">
    <property type="term" value="F:ATP hydrolysis activity"/>
    <property type="evidence" value="ECO:0007669"/>
    <property type="project" value="InterPro"/>
</dbReference>
<dbReference type="InterPro" id="IPR003593">
    <property type="entry name" value="AAA+_ATPase"/>
</dbReference>
<dbReference type="AlphaFoldDB" id="A0A518V6L1"/>
<reference evidence="11 12" key="1">
    <citation type="submission" date="2018-11" db="EMBL/GenBank/DDBJ databases">
        <title>Phylogenetic determinants of toxin gene distribution in genomes of Brevibacillus laterosporus.</title>
        <authorList>
            <person name="Glare T.R."/>
            <person name="Durrant A."/>
            <person name="Berry C."/>
            <person name="Palma L."/>
            <person name="Ormskirk M."/>
            <person name="Cox M.O."/>
        </authorList>
    </citation>
    <scope>NUCLEOTIDE SEQUENCE [LARGE SCALE GENOMIC DNA]</scope>
    <source>
        <strain evidence="11 12">1821L</strain>
    </source>
</reference>
<feature type="transmembrane region" description="Helical" evidence="8">
    <location>
        <begin position="166"/>
        <end position="183"/>
    </location>
</feature>
<dbReference type="InterPro" id="IPR017871">
    <property type="entry name" value="ABC_transporter-like_CS"/>
</dbReference>
<feature type="transmembrane region" description="Helical" evidence="8">
    <location>
        <begin position="59"/>
        <end position="78"/>
    </location>
</feature>
<name>A0A518V6L1_BRELA</name>
<keyword evidence="12" id="KW-1185">Reference proteome</keyword>
<dbReference type="EMBL" id="CP033464">
    <property type="protein sequence ID" value="QDX92635.1"/>
    <property type="molecule type" value="Genomic_DNA"/>
</dbReference>
<evidence type="ECO:0000256" key="6">
    <source>
        <dbReference type="ARBA" id="ARBA00022989"/>
    </source>
</evidence>
<comment type="subcellular location">
    <subcellularLocation>
        <location evidence="1">Cell membrane</location>
        <topology evidence="1">Multi-pass membrane protein</topology>
    </subcellularLocation>
</comment>
<dbReference type="Gene3D" id="1.20.1560.10">
    <property type="entry name" value="ABC transporter type 1, transmembrane domain"/>
    <property type="match status" value="1"/>
</dbReference>
<keyword evidence="5 11" id="KW-0067">ATP-binding</keyword>
<dbReference type="SMART" id="SM00382">
    <property type="entry name" value="AAA"/>
    <property type="match status" value="1"/>
</dbReference>
<dbReference type="InterPro" id="IPR003439">
    <property type="entry name" value="ABC_transporter-like_ATP-bd"/>
</dbReference>
<dbReference type="Proteomes" id="UP000319432">
    <property type="component" value="Chromosome"/>
</dbReference>
<dbReference type="PANTHER" id="PTHR43394:SF1">
    <property type="entry name" value="ATP-BINDING CASSETTE SUB-FAMILY B MEMBER 10, MITOCHONDRIAL"/>
    <property type="match status" value="1"/>
</dbReference>